<dbReference type="Proteomes" id="UP000243499">
    <property type="component" value="Chromosome 6"/>
</dbReference>
<dbReference type="Gramene" id="PVH36655">
    <property type="protein sequence ID" value="PVH36655"/>
    <property type="gene ID" value="PAHAL_6G131600"/>
</dbReference>
<name>A0A2T8IG47_9POAL</name>
<dbReference type="EMBL" id="CM008051">
    <property type="protein sequence ID" value="PVH36655.1"/>
    <property type="molecule type" value="Genomic_DNA"/>
</dbReference>
<reference evidence="1" key="1">
    <citation type="submission" date="2018-04" db="EMBL/GenBank/DDBJ databases">
        <title>WGS assembly of Panicum hallii.</title>
        <authorList>
            <person name="Lovell J."/>
            <person name="Jenkins J."/>
            <person name="Lowry D."/>
            <person name="Mamidi S."/>
            <person name="Sreedasyam A."/>
            <person name="Weng X."/>
            <person name="Barry K."/>
            <person name="Bonette J."/>
            <person name="Campitelli B."/>
            <person name="Daum C."/>
            <person name="Gordon S."/>
            <person name="Gould B."/>
            <person name="Lipzen A."/>
            <person name="Macqueen A."/>
            <person name="Palacio-Mejia J."/>
            <person name="Plott C."/>
            <person name="Shakirov E."/>
            <person name="Shu S."/>
            <person name="Yoshinaga Y."/>
            <person name="Zane M."/>
            <person name="Rokhsar D."/>
            <person name="Grimwood J."/>
            <person name="Schmutz J."/>
            <person name="Juenger T."/>
        </authorList>
    </citation>
    <scope>NUCLEOTIDE SEQUENCE [LARGE SCALE GENOMIC DNA]</scope>
    <source>
        <strain evidence="1">FIL2</strain>
    </source>
</reference>
<proteinExistence type="predicted"/>
<sequence length="55" mass="5976">MPFLSRDPPAVGALLDFYLVFDGGPIPDLSGSVGSRQSRLVAILDMDISYHKQLV</sequence>
<gene>
    <name evidence="1" type="ORF">PAHAL_6G131600</name>
</gene>
<accession>A0A2T8IG47</accession>
<evidence type="ECO:0000313" key="1">
    <source>
        <dbReference type="EMBL" id="PVH36655.1"/>
    </source>
</evidence>
<protein>
    <submittedName>
        <fullName evidence="1">Uncharacterized protein</fullName>
    </submittedName>
</protein>
<organism evidence="1">
    <name type="scientific">Panicum hallii</name>
    <dbReference type="NCBI Taxonomy" id="206008"/>
    <lineage>
        <taxon>Eukaryota</taxon>
        <taxon>Viridiplantae</taxon>
        <taxon>Streptophyta</taxon>
        <taxon>Embryophyta</taxon>
        <taxon>Tracheophyta</taxon>
        <taxon>Spermatophyta</taxon>
        <taxon>Magnoliopsida</taxon>
        <taxon>Liliopsida</taxon>
        <taxon>Poales</taxon>
        <taxon>Poaceae</taxon>
        <taxon>PACMAD clade</taxon>
        <taxon>Panicoideae</taxon>
        <taxon>Panicodae</taxon>
        <taxon>Paniceae</taxon>
        <taxon>Panicinae</taxon>
        <taxon>Panicum</taxon>
        <taxon>Panicum sect. Panicum</taxon>
    </lineage>
</organism>
<dbReference type="AlphaFoldDB" id="A0A2T8IG47"/>